<proteinExistence type="predicted"/>
<reference evidence="2 4" key="1">
    <citation type="submission" date="2019-04" db="EMBL/GenBank/DDBJ databases">
        <title>Geobacter oryzae sp. nov., ferric-reducing bacteria isolated from paddy soil.</title>
        <authorList>
            <person name="Xu Z."/>
            <person name="Masuda Y."/>
            <person name="Itoh H."/>
            <person name="Senoo K."/>
        </authorList>
    </citation>
    <scope>NUCLEOTIDE SEQUENCE [LARGE SCALE GENOMIC DNA]</scope>
    <source>
        <strain evidence="2 4">Red111</strain>
    </source>
</reference>
<dbReference type="CDD" id="cd06664">
    <property type="entry name" value="IscU_like"/>
    <property type="match status" value="1"/>
</dbReference>
<evidence type="ECO:0000313" key="4">
    <source>
        <dbReference type="Proteomes" id="UP000306416"/>
    </source>
</evidence>
<dbReference type="AlphaFoldDB" id="A0A4S1CB24"/>
<dbReference type="Gene3D" id="3.90.1010.10">
    <property type="match status" value="1"/>
</dbReference>
<dbReference type="SUPFAM" id="SSF82649">
    <property type="entry name" value="SufE/NifU"/>
    <property type="match status" value="1"/>
</dbReference>
<comment type="caution">
    <text evidence="2">The sequence shown here is derived from an EMBL/GenBank/DDBJ whole genome shotgun (WGS) entry which is preliminary data.</text>
</comment>
<dbReference type="InterPro" id="IPR002871">
    <property type="entry name" value="NIF_FeS_clus_asmbl_NifU_N"/>
</dbReference>
<evidence type="ECO:0000313" key="3">
    <source>
        <dbReference type="EMBL" id="TGU72937.1"/>
    </source>
</evidence>
<dbReference type="RefSeq" id="WP_135870403.1">
    <property type="nucleotide sequence ID" value="NZ_SRSC01000002.1"/>
</dbReference>
<dbReference type="GO" id="GO:0016226">
    <property type="term" value="P:iron-sulfur cluster assembly"/>
    <property type="evidence" value="ECO:0007669"/>
    <property type="project" value="InterPro"/>
</dbReference>
<dbReference type="GO" id="GO:0051536">
    <property type="term" value="F:iron-sulfur cluster binding"/>
    <property type="evidence" value="ECO:0007669"/>
    <property type="project" value="InterPro"/>
</dbReference>
<keyword evidence="4" id="KW-1185">Reference proteome</keyword>
<sequence>MAELFSTKIWDHARNPRNLGLLTDADVLVQAGDPSQGDAFLYLFKIRDEQVEAARFLAKGNPAAVAASSVATELAVGKSLDEVLAIGPVTIARALGGMPEEKMYCCRMAATALHTAVHQYRSSEEDPVFCFATGA</sequence>
<dbReference type="PANTHER" id="PTHR10093">
    <property type="entry name" value="IRON-SULFUR CLUSTER ASSEMBLY ENZYME NIFU HOMOLOG"/>
    <property type="match status" value="1"/>
</dbReference>
<feature type="domain" description="NIF system FeS cluster assembly NifU N-terminal" evidence="1">
    <location>
        <begin position="6"/>
        <end position="123"/>
    </location>
</feature>
<evidence type="ECO:0000313" key="2">
    <source>
        <dbReference type="EMBL" id="TGU70517.1"/>
    </source>
</evidence>
<dbReference type="Pfam" id="PF01592">
    <property type="entry name" value="NifU_N"/>
    <property type="match status" value="1"/>
</dbReference>
<dbReference type="EMBL" id="SRSC01000002">
    <property type="protein sequence ID" value="TGU72937.1"/>
    <property type="molecule type" value="Genomic_DNA"/>
</dbReference>
<dbReference type="EMBL" id="SRSC01000004">
    <property type="protein sequence ID" value="TGU70517.1"/>
    <property type="molecule type" value="Genomic_DNA"/>
</dbReference>
<dbReference type="GO" id="GO:0005506">
    <property type="term" value="F:iron ion binding"/>
    <property type="evidence" value="ECO:0007669"/>
    <property type="project" value="InterPro"/>
</dbReference>
<protein>
    <submittedName>
        <fullName evidence="2">Iron-sulfur cluster assembly scaffold protein</fullName>
    </submittedName>
</protein>
<name>A0A4S1CB24_9BACT</name>
<dbReference type="Proteomes" id="UP000306416">
    <property type="component" value="Unassembled WGS sequence"/>
</dbReference>
<evidence type="ECO:0000259" key="1">
    <source>
        <dbReference type="Pfam" id="PF01592"/>
    </source>
</evidence>
<organism evidence="2 4">
    <name type="scientific">Geomonas terrae</name>
    <dbReference type="NCBI Taxonomy" id="2562681"/>
    <lineage>
        <taxon>Bacteria</taxon>
        <taxon>Pseudomonadati</taxon>
        <taxon>Thermodesulfobacteriota</taxon>
        <taxon>Desulfuromonadia</taxon>
        <taxon>Geobacterales</taxon>
        <taxon>Geobacteraceae</taxon>
        <taxon>Geomonas</taxon>
    </lineage>
</organism>
<accession>A0A4S1CB24</accession>
<gene>
    <name evidence="3" type="ORF">E4633_11670</name>
    <name evidence="2" type="ORF">E4633_16060</name>
</gene>